<dbReference type="PANTHER" id="PTHR33121:SF32">
    <property type="entry name" value="RNASE E SPECIFICITY FACTOR CSRD"/>
    <property type="match status" value="1"/>
</dbReference>
<name>A0A484ZAK2_9GAMM</name>
<dbReference type="InterPro" id="IPR035919">
    <property type="entry name" value="EAL_sf"/>
</dbReference>
<feature type="transmembrane region" description="Helical" evidence="1">
    <location>
        <begin position="130"/>
        <end position="158"/>
    </location>
</feature>
<dbReference type="Gene3D" id="3.20.20.450">
    <property type="entry name" value="EAL domain"/>
    <property type="match status" value="1"/>
</dbReference>
<keyword evidence="1" id="KW-0472">Membrane</keyword>
<sequence>MGMRFTARLSIFISLLVFLTMVVALLTSMLSVYFVGEDKMGKHWRALASTVDQALIYQKPESYDGWLPVIMYATGVRHLTISDGQGQVVYTHSTESKAGFWDYFHSLSEADLQLPQHPKYSLKIVYANPILSTIFSVPTMLSILAVVVFISLVLCWWIRWLKRQFKGLLLLEERSWRILAGEREDVAIGNIHEWPVNTSGAIDRLLSDLKNMSEERLRVDKLIRAFAAQDSQTGLNNRLFFDNQLATQLEETNVHGVVMMIRLPELELLVEEHGKEAIDDLLYMLVNMLSTFIMRHPGALLARYFSNDFSVMLPHRSLREADSIAAQLVNAIGTLPIVPGIERESLIHIGVCAYHSGQLAEQVMDNAEQAARTAELQGGNGWFIYDSPVPETARGSVRWRTLLEQVLARGGPEIYYKPAVTINGDLNHREILVRIRDGSEELHPAEFMPLVQQFGLTERFDRQVISKSLPLLDLWPDDSIAVSITVDSLLKHSFQIWLRDNLLERTKDHRKRIIFELAEADVGQYSDRLRSVIRLLNAVGCRLGIVQAGLTVVSTHYIKTLPIEVIKLHPGLVRNIDRRPENQLFVDSLVSACEGTNIMVMAASVRTNLEWKTLCSRGVIGGQGEFFASPKKIPTSQEKNTGRYRHF</sequence>
<dbReference type="InterPro" id="IPR001633">
    <property type="entry name" value="EAL_dom"/>
</dbReference>
<feature type="domain" description="EAL" evidence="2">
    <location>
        <begin position="396"/>
        <end position="644"/>
    </location>
</feature>
<organism evidence="4 5">
    <name type="scientific">Budvicia aquatica</name>
    <dbReference type="NCBI Taxonomy" id="82979"/>
    <lineage>
        <taxon>Bacteria</taxon>
        <taxon>Pseudomonadati</taxon>
        <taxon>Pseudomonadota</taxon>
        <taxon>Gammaproteobacteria</taxon>
        <taxon>Enterobacterales</taxon>
        <taxon>Budviciaceae</taxon>
        <taxon>Budvicia</taxon>
    </lineage>
</organism>
<dbReference type="Pfam" id="PF00563">
    <property type="entry name" value="EAL"/>
    <property type="match status" value="1"/>
</dbReference>
<evidence type="ECO:0000256" key="1">
    <source>
        <dbReference type="SAM" id="Phobius"/>
    </source>
</evidence>
<feature type="domain" description="GGDEF" evidence="3">
    <location>
        <begin position="254"/>
        <end position="387"/>
    </location>
</feature>
<dbReference type="AlphaFoldDB" id="A0A484ZAK2"/>
<dbReference type="SUPFAM" id="SSF55073">
    <property type="entry name" value="Nucleotide cyclase"/>
    <property type="match status" value="1"/>
</dbReference>
<protein>
    <submittedName>
        <fullName evidence="4">Regulator of CsrB and CsrC decay CsrD</fullName>
    </submittedName>
</protein>
<dbReference type="PANTHER" id="PTHR33121">
    <property type="entry name" value="CYCLIC DI-GMP PHOSPHODIESTERASE PDEF"/>
    <property type="match status" value="1"/>
</dbReference>
<dbReference type="PROSITE" id="PS50883">
    <property type="entry name" value="EAL"/>
    <property type="match status" value="1"/>
</dbReference>
<dbReference type="InterPro" id="IPR050706">
    <property type="entry name" value="Cyclic-di-GMP_PDE-like"/>
</dbReference>
<reference evidence="4 5" key="1">
    <citation type="submission" date="2019-03" db="EMBL/GenBank/DDBJ databases">
        <authorList>
            <consortium name="Pathogen Informatics"/>
        </authorList>
    </citation>
    <scope>NUCLEOTIDE SEQUENCE [LARGE SCALE GENOMIC DNA]</scope>
    <source>
        <strain evidence="4 5">NCTC12282</strain>
    </source>
</reference>
<evidence type="ECO:0000259" key="3">
    <source>
        <dbReference type="PROSITE" id="PS50887"/>
    </source>
</evidence>
<dbReference type="SMART" id="SM00052">
    <property type="entry name" value="EAL"/>
    <property type="match status" value="1"/>
</dbReference>
<proteinExistence type="predicted"/>
<dbReference type="Proteomes" id="UP000373449">
    <property type="component" value="Unassembled WGS sequence"/>
</dbReference>
<accession>A0A484ZAK2</accession>
<keyword evidence="1" id="KW-0812">Transmembrane</keyword>
<evidence type="ECO:0000259" key="2">
    <source>
        <dbReference type="PROSITE" id="PS50883"/>
    </source>
</evidence>
<dbReference type="InterPro" id="IPR029787">
    <property type="entry name" value="Nucleotide_cyclase"/>
</dbReference>
<dbReference type="SMART" id="SM00267">
    <property type="entry name" value="GGDEF"/>
    <property type="match status" value="1"/>
</dbReference>
<dbReference type="NCBIfam" id="NF008281">
    <property type="entry name" value="PRK11059.1"/>
    <property type="match status" value="1"/>
</dbReference>
<dbReference type="CDD" id="cd01948">
    <property type="entry name" value="EAL"/>
    <property type="match status" value="1"/>
</dbReference>
<dbReference type="InterPro" id="IPR043128">
    <property type="entry name" value="Rev_trsase/Diguanyl_cyclase"/>
</dbReference>
<keyword evidence="1" id="KW-1133">Transmembrane helix</keyword>
<gene>
    <name evidence="4" type="primary">csrD</name>
    <name evidence="4" type="ORF">NCTC12282_00349</name>
</gene>
<dbReference type="GO" id="GO:0071111">
    <property type="term" value="F:cyclic-guanylate-specific phosphodiesterase activity"/>
    <property type="evidence" value="ECO:0007669"/>
    <property type="project" value="InterPro"/>
</dbReference>
<evidence type="ECO:0000313" key="5">
    <source>
        <dbReference type="Proteomes" id="UP000373449"/>
    </source>
</evidence>
<dbReference type="Pfam" id="PF00990">
    <property type="entry name" value="GGDEF"/>
    <property type="match status" value="1"/>
</dbReference>
<dbReference type="SUPFAM" id="SSF141868">
    <property type="entry name" value="EAL domain-like"/>
    <property type="match status" value="1"/>
</dbReference>
<dbReference type="Gene3D" id="3.30.70.270">
    <property type="match status" value="1"/>
</dbReference>
<dbReference type="InterPro" id="IPR033423">
    <property type="entry name" value="GAPES4"/>
</dbReference>
<evidence type="ECO:0000313" key="4">
    <source>
        <dbReference type="EMBL" id="VFS45472.1"/>
    </source>
</evidence>
<feature type="transmembrane region" description="Helical" evidence="1">
    <location>
        <begin position="12"/>
        <end position="35"/>
    </location>
</feature>
<dbReference type="PROSITE" id="PS50887">
    <property type="entry name" value="GGDEF"/>
    <property type="match status" value="1"/>
</dbReference>
<dbReference type="EMBL" id="CAADJA010000002">
    <property type="protein sequence ID" value="VFS45472.1"/>
    <property type="molecule type" value="Genomic_DNA"/>
</dbReference>
<dbReference type="InterPro" id="IPR000160">
    <property type="entry name" value="GGDEF_dom"/>
</dbReference>
<dbReference type="Pfam" id="PF17157">
    <property type="entry name" value="GAPES4"/>
    <property type="match status" value="1"/>
</dbReference>